<dbReference type="Pfam" id="PF13377">
    <property type="entry name" value="Peripla_BP_3"/>
    <property type="match status" value="1"/>
</dbReference>
<dbReference type="SMART" id="SM00354">
    <property type="entry name" value="HTH_LACI"/>
    <property type="match status" value="1"/>
</dbReference>
<dbReference type="OrthoDB" id="3288692at2"/>
<keyword evidence="2" id="KW-0238">DNA-binding</keyword>
<gene>
    <name evidence="5" type="ORF">CLV49_2801</name>
    <name evidence="6" type="ORF">ELQ93_05230</name>
</gene>
<evidence type="ECO:0000256" key="3">
    <source>
        <dbReference type="ARBA" id="ARBA00023163"/>
    </source>
</evidence>
<dbReference type="Gene3D" id="1.10.260.40">
    <property type="entry name" value="lambda repressor-like DNA-binding domains"/>
    <property type="match status" value="1"/>
</dbReference>
<keyword evidence="3" id="KW-0804">Transcription</keyword>
<evidence type="ECO:0000256" key="1">
    <source>
        <dbReference type="ARBA" id="ARBA00023015"/>
    </source>
</evidence>
<organism evidence="5 7">
    <name type="scientific">Labedella gwakjiensis</name>
    <dbReference type="NCBI Taxonomy" id="390269"/>
    <lineage>
        <taxon>Bacteria</taxon>
        <taxon>Bacillati</taxon>
        <taxon>Actinomycetota</taxon>
        <taxon>Actinomycetes</taxon>
        <taxon>Micrococcales</taxon>
        <taxon>Microbacteriaceae</taxon>
        <taxon>Labedella</taxon>
    </lineage>
</organism>
<dbReference type="PROSITE" id="PS50932">
    <property type="entry name" value="HTH_LACI_2"/>
    <property type="match status" value="1"/>
</dbReference>
<dbReference type="InterPro" id="IPR028082">
    <property type="entry name" value="Peripla_BP_I"/>
</dbReference>
<dbReference type="PRINTS" id="PR00036">
    <property type="entry name" value="HTHLACI"/>
</dbReference>
<dbReference type="InterPro" id="IPR010982">
    <property type="entry name" value="Lambda_DNA-bd_dom_sf"/>
</dbReference>
<evidence type="ECO:0000256" key="2">
    <source>
        <dbReference type="ARBA" id="ARBA00023125"/>
    </source>
</evidence>
<dbReference type="PROSITE" id="PS00356">
    <property type="entry name" value="HTH_LACI_1"/>
    <property type="match status" value="1"/>
</dbReference>
<reference evidence="6 8" key="2">
    <citation type="submission" date="2018-12" db="EMBL/GenBank/DDBJ databases">
        <authorList>
            <person name="hu s."/>
            <person name="Xu Y."/>
            <person name="Xu B."/>
            <person name="Li F."/>
        </authorList>
    </citation>
    <scope>NUCLEOTIDE SEQUENCE [LARGE SCALE GENOMIC DNA]</scope>
    <source>
        <strain evidence="6 8">KSW2-17</strain>
    </source>
</reference>
<protein>
    <submittedName>
        <fullName evidence="5">LacI family transcriptional regulator</fullName>
    </submittedName>
</protein>
<evidence type="ECO:0000313" key="5">
    <source>
        <dbReference type="EMBL" id="PSL39167.1"/>
    </source>
</evidence>
<name>A0A2P8GYY3_9MICO</name>
<reference evidence="5 7" key="1">
    <citation type="submission" date="2018-03" db="EMBL/GenBank/DDBJ databases">
        <title>Genomic Encyclopedia of Archaeal and Bacterial Type Strains, Phase II (KMG-II): from individual species to whole genera.</title>
        <authorList>
            <person name="Goeker M."/>
        </authorList>
    </citation>
    <scope>NUCLEOTIDE SEQUENCE [LARGE SCALE GENOMIC DNA]</scope>
    <source>
        <strain evidence="5 7">DSM 21548</strain>
    </source>
</reference>
<accession>A0A2P8GYY3</accession>
<evidence type="ECO:0000259" key="4">
    <source>
        <dbReference type="PROSITE" id="PS50932"/>
    </source>
</evidence>
<dbReference type="CDD" id="cd01392">
    <property type="entry name" value="HTH_LacI"/>
    <property type="match status" value="1"/>
</dbReference>
<dbReference type="Proteomes" id="UP000241203">
    <property type="component" value="Unassembled WGS sequence"/>
</dbReference>
<dbReference type="PANTHER" id="PTHR30146:SF109">
    <property type="entry name" value="HTH-TYPE TRANSCRIPTIONAL REGULATOR GALS"/>
    <property type="match status" value="1"/>
</dbReference>
<dbReference type="GO" id="GO:0000976">
    <property type="term" value="F:transcription cis-regulatory region binding"/>
    <property type="evidence" value="ECO:0007669"/>
    <property type="project" value="TreeGrafter"/>
</dbReference>
<dbReference type="AlphaFoldDB" id="A0A2P8GYY3"/>
<comment type="caution">
    <text evidence="5">The sequence shown here is derived from an EMBL/GenBank/DDBJ whole genome shotgun (WGS) entry which is preliminary data.</text>
</comment>
<keyword evidence="8" id="KW-1185">Reference proteome</keyword>
<dbReference type="InterPro" id="IPR046335">
    <property type="entry name" value="LacI/GalR-like_sensor"/>
</dbReference>
<evidence type="ECO:0000313" key="6">
    <source>
        <dbReference type="EMBL" id="RUQ86398.1"/>
    </source>
</evidence>
<evidence type="ECO:0000313" key="8">
    <source>
        <dbReference type="Proteomes" id="UP000268291"/>
    </source>
</evidence>
<feature type="domain" description="HTH lacI-type" evidence="4">
    <location>
        <begin position="12"/>
        <end position="68"/>
    </location>
</feature>
<sequence>MSPAETSPPERVRIKDVARAAGVSPATVSFVLNATAGQTIRPETADRVHRAADALGYSPHRIARALRSGSSRVVLLEAGALPRTAVLDSFIDGMDAELRRYDFALVVHHDRGNGAAPVDLARELAPRSVIDIAALYSDEADETEDGGWTDGLALHSSLQIAYLHEQGHRVIGFAARREDELGALVARRRRHAEEAAVRLGLHPLALLDLPADPLDIPAALVTFREENPEVTAVAAFDDESAIAVLSAAARLGVRVPTDMAVIGFDESAVGAFWSPPLTTVRIDAAESGRRTARLAIGLDPGPRRSSPSTIVVRGSA</sequence>
<dbReference type="Pfam" id="PF00356">
    <property type="entry name" value="LacI"/>
    <property type="match status" value="1"/>
</dbReference>
<dbReference type="GO" id="GO:0003700">
    <property type="term" value="F:DNA-binding transcription factor activity"/>
    <property type="evidence" value="ECO:0007669"/>
    <property type="project" value="TreeGrafter"/>
</dbReference>
<dbReference type="SUPFAM" id="SSF53822">
    <property type="entry name" value="Periplasmic binding protein-like I"/>
    <property type="match status" value="1"/>
</dbReference>
<keyword evidence="1" id="KW-0805">Transcription regulation</keyword>
<dbReference type="Gene3D" id="3.40.50.2300">
    <property type="match status" value="2"/>
</dbReference>
<proteinExistence type="predicted"/>
<dbReference type="RefSeq" id="WP_106564072.1">
    <property type="nucleotide sequence ID" value="NZ_PYAU01000001.1"/>
</dbReference>
<dbReference type="EMBL" id="PYAU01000001">
    <property type="protein sequence ID" value="PSL39167.1"/>
    <property type="molecule type" value="Genomic_DNA"/>
</dbReference>
<dbReference type="SUPFAM" id="SSF47413">
    <property type="entry name" value="lambda repressor-like DNA-binding domains"/>
    <property type="match status" value="1"/>
</dbReference>
<dbReference type="Proteomes" id="UP000268291">
    <property type="component" value="Unassembled WGS sequence"/>
</dbReference>
<dbReference type="InterPro" id="IPR000843">
    <property type="entry name" value="HTH_LacI"/>
</dbReference>
<evidence type="ECO:0000313" key="7">
    <source>
        <dbReference type="Proteomes" id="UP000241203"/>
    </source>
</evidence>
<dbReference type="EMBL" id="RZGY01000001">
    <property type="protein sequence ID" value="RUQ86398.1"/>
    <property type="molecule type" value="Genomic_DNA"/>
</dbReference>
<dbReference type="PANTHER" id="PTHR30146">
    <property type="entry name" value="LACI-RELATED TRANSCRIPTIONAL REPRESSOR"/>
    <property type="match status" value="1"/>
</dbReference>